<evidence type="ECO:0000313" key="1">
    <source>
        <dbReference type="EMBL" id="GES82934.1"/>
    </source>
</evidence>
<reference evidence="1" key="1">
    <citation type="submission" date="2019-10" db="EMBL/GenBank/DDBJ databases">
        <title>Conservation and host-specific expression of non-tandemly repeated heterogenous ribosome RNA gene in arbuscular mycorrhizal fungi.</title>
        <authorList>
            <person name="Maeda T."/>
            <person name="Kobayashi Y."/>
            <person name="Nakagawa T."/>
            <person name="Ezawa T."/>
            <person name="Yamaguchi K."/>
            <person name="Bino T."/>
            <person name="Nishimoto Y."/>
            <person name="Shigenobu S."/>
            <person name="Kawaguchi M."/>
        </authorList>
    </citation>
    <scope>NUCLEOTIDE SEQUENCE</scope>
    <source>
        <strain evidence="1">HR1</strain>
    </source>
</reference>
<dbReference type="EMBL" id="BLAL01000065">
    <property type="protein sequence ID" value="GES82934.1"/>
    <property type="molecule type" value="Genomic_DNA"/>
</dbReference>
<comment type="caution">
    <text evidence="1">The sequence shown here is derived from an EMBL/GenBank/DDBJ whole genome shotgun (WGS) entry which is preliminary data.</text>
</comment>
<organism evidence="1 2">
    <name type="scientific">Rhizophagus clarus</name>
    <dbReference type="NCBI Taxonomy" id="94130"/>
    <lineage>
        <taxon>Eukaryota</taxon>
        <taxon>Fungi</taxon>
        <taxon>Fungi incertae sedis</taxon>
        <taxon>Mucoromycota</taxon>
        <taxon>Glomeromycotina</taxon>
        <taxon>Glomeromycetes</taxon>
        <taxon>Glomerales</taxon>
        <taxon>Glomeraceae</taxon>
        <taxon>Rhizophagus</taxon>
    </lineage>
</organism>
<evidence type="ECO:0000313" key="2">
    <source>
        <dbReference type="Proteomes" id="UP000615446"/>
    </source>
</evidence>
<sequence length="77" mass="9043">MDHNAKIYIEINNKPNRAKYLLIFQIHSELENAREANEIYDTIKEEGSTRILGHLMRVPASSYFFALLHLRKISEIN</sequence>
<protein>
    <submittedName>
        <fullName evidence="1">Uncharacterized protein</fullName>
    </submittedName>
</protein>
<dbReference type="OrthoDB" id="10530409at2759"/>
<accession>A0A8H3LCA1</accession>
<proteinExistence type="predicted"/>
<dbReference type="AlphaFoldDB" id="A0A8H3LCA1"/>
<gene>
    <name evidence="1" type="ORF">RCL2_001011300</name>
</gene>
<name>A0A8H3LCA1_9GLOM</name>
<dbReference type="Proteomes" id="UP000615446">
    <property type="component" value="Unassembled WGS sequence"/>
</dbReference>